<dbReference type="EMBL" id="KK198760">
    <property type="protein sequence ID" value="KCW60704.1"/>
    <property type="molecule type" value="Genomic_DNA"/>
</dbReference>
<reference evidence="2" key="1">
    <citation type="submission" date="2013-07" db="EMBL/GenBank/DDBJ databases">
        <title>The genome of Eucalyptus grandis.</title>
        <authorList>
            <person name="Schmutz J."/>
            <person name="Hayes R."/>
            <person name="Myburg A."/>
            <person name="Tuskan G."/>
            <person name="Grattapaglia D."/>
            <person name="Rokhsar D.S."/>
        </authorList>
    </citation>
    <scope>NUCLEOTIDE SEQUENCE</scope>
    <source>
        <tissue evidence="2">Leaf extractions</tissue>
    </source>
</reference>
<feature type="compositionally biased region" description="Polar residues" evidence="1">
    <location>
        <begin position="31"/>
        <end position="45"/>
    </location>
</feature>
<accession>A0A059B3V2</accession>
<evidence type="ECO:0000256" key="1">
    <source>
        <dbReference type="SAM" id="MobiDB-lite"/>
    </source>
</evidence>
<name>A0A059B3V2_EUCGR</name>
<proteinExistence type="predicted"/>
<organism evidence="2">
    <name type="scientific">Eucalyptus grandis</name>
    <name type="common">Flooded gum</name>
    <dbReference type="NCBI Taxonomy" id="71139"/>
    <lineage>
        <taxon>Eukaryota</taxon>
        <taxon>Viridiplantae</taxon>
        <taxon>Streptophyta</taxon>
        <taxon>Embryophyta</taxon>
        <taxon>Tracheophyta</taxon>
        <taxon>Spermatophyta</taxon>
        <taxon>Magnoliopsida</taxon>
        <taxon>eudicotyledons</taxon>
        <taxon>Gunneridae</taxon>
        <taxon>Pentapetalae</taxon>
        <taxon>rosids</taxon>
        <taxon>malvids</taxon>
        <taxon>Myrtales</taxon>
        <taxon>Myrtaceae</taxon>
        <taxon>Myrtoideae</taxon>
        <taxon>Eucalypteae</taxon>
        <taxon>Eucalyptus</taxon>
    </lineage>
</organism>
<feature type="region of interest" description="Disordered" evidence="1">
    <location>
        <begin position="1"/>
        <end position="75"/>
    </location>
</feature>
<evidence type="ECO:0000313" key="2">
    <source>
        <dbReference type="EMBL" id="KCW60704.1"/>
    </source>
</evidence>
<protein>
    <submittedName>
        <fullName evidence="2">Uncharacterized protein</fullName>
    </submittedName>
</protein>
<gene>
    <name evidence="2" type="ORF">EUGRSUZ_H03437</name>
</gene>
<dbReference type="AlphaFoldDB" id="A0A059B3V2"/>
<dbReference type="InParanoid" id="A0A059B3V2"/>
<dbReference type="Gramene" id="KCW60704">
    <property type="protein sequence ID" value="KCW60704"/>
    <property type="gene ID" value="EUGRSUZ_H03437"/>
</dbReference>
<sequence length="75" mass="8640">MKDPSHKHREFALPSFPYRQKPHPIEGRSPSKPTCSHSPLSPLNTRESHTDFQSRKAKNEKTQKRASAKRSEEAM</sequence>
<feature type="compositionally biased region" description="Basic and acidic residues" evidence="1">
    <location>
        <begin position="46"/>
        <end position="75"/>
    </location>
</feature>